<sequence length="147" mass="16667">MVGIFRRATIRHANVNREHWNCSMSDEMAQPVGFTEGLFNSLRVGNKVSFHFGWRYCEKFEKKANYQFTVPRPVRRQPKDGSTEAVLTDMVMVMVTKCYQVFRTMADTPMSSLITMWDNPDTPPAVIEIRGIPGPTSAAQSTTNGED</sequence>
<evidence type="ECO:0000313" key="1">
    <source>
        <dbReference type="EMBL" id="GAT22008.1"/>
    </source>
</evidence>
<gene>
    <name evidence="1" type="ORF">RIB2604_01500370</name>
</gene>
<name>A0A146F7L8_ASPKA</name>
<evidence type="ECO:0000313" key="2">
    <source>
        <dbReference type="Proteomes" id="UP000075230"/>
    </source>
</evidence>
<dbReference type="AlphaFoldDB" id="A0A146F7L8"/>
<reference evidence="2" key="2">
    <citation type="submission" date="2016-02" db="EMBL/GenBank/DDBJ databases">
        <title>Genome sequencing of Aspergillus luchuensis NBRC 4314.</title>
        <authorList>
            <person name="Yamada O."/>
        </authorList>
    </citation>
    <scope>NUCLEOTIDE SEQUENCE [LARGE SCALE GENOMIC DNA]</scope>
    <source>
        <strain evidence="2">RIB 2604</strain>
    </source>
</reference>
<accession>A0A146F7L8</accession>
<comment type="caution">
    <text evidence="1">The sequence shown here is derived from an EMBL/GenBank/DDBJ whole genome shotgun (WGS) entry which is preliminary data.</text>
</comment>
<reference evidence="1 2" key="1">
    <citation type="journal article" date="2016" name="DNA Res.">
        <title>Genome sequence of Aspergillus luchuensis NBRC 4314.</title>
        <authorList>
            <person name="Yamada O."/>
            <person name="Machida M."/>
            <person name="Hosoyama A."/>
            <person name="Goto M."/>
            <person name="Takahashi T."/>
            <person name="Futagami T."/>
            <person name="Yamagata Y."/>
            <person name="Takeuchi M."/>
            <person name="Kobayashi T."/>
            <person name="Koike H."/>
            <person name="Abe K."/>
            <person name="Asai K."/>
            <person name="Arita M."/>
            <person name="Fujita N."/>
            <person name="Fukuda K."/>
            <person name="Higa K."/>
            <person name="Horikawa H."/>
            <person name="Ishikawa T."/>
            <person name="Jinno K."/>
            <person name="Kato Y."/>
            <person name="Kirimura K."/>
            <person name="Mizutani O."/>
            <person name="Nakasone K."/>
            <person name="Sano M."/>
            <person name="Shiraishi Y."/>
            <person name="Tsukahara M."/>
            <person name="Gomi K."/>
        </authorList>
    </citation>
    <scope>NUCLEOTIDE SEQUENCE [LARGE SCALE GENOMIC DNA]</scope>
    <source>
        <strain evidence="1 2">RIB 2604</strain>
    </source>
</reference>
<organism evidence="1 2">
    <name type="scientific">Aspergillus kawachii</name>
    <name type="common">White koji mold</name>
    <name type="synonym">Aspergillus awamori var. kawachi</name>
    <dbReference type="NCBI Taxonomy" id="1069201"/>
    <lineage>
        <taxon>Eukaryota</taxon>
        <taxon>Fungi</taxon>
        <taxon>Dikarya</taxon>
        <taxon>Ascomycota</taxon>
        <taxon>Pezizomycotina</taxon>
        <taxon>Eurotiomycetes</taxon>
        <taxon>Eurotiomycetidae</taxon>
        <taxon>Eurotiales</taxon>
        <taxon>Aspergillaceae</taxon>
        <taxon>Aspergillus</taxon>
        <taxon>Aspergillus subgen. Circumdati</taxon>
    </lineage>
</organism>
<dbReference type="EMBL" id="BCWF01000015">
    <property type="protein sequence ID" value="GAT22008.1"/>
    <property type="molecule type" value="Genomic_DNA"/>
</dbReference>
<dbReference type="Proteomes" id="UP000075230">
    <property type="component" value="Unassembled WGS sequence"/>
</dbReference>
<protein>
    <submittedName>
        <fullName evidence="1">QDE-2-interacting protein</fullName>
    </submittedName>
</protein>
<proteinExistence type="predicted"/>